<dbReference type="GO" id="GO:0046872">
    <property type="term" value="F:metal ion binding"/>
    <property type="evidence" value="ECO:0007669"/>
    <property type="project" value="InterPro"/>
</dbReference>
<reference evidence="3" key="2">
    <citation type="submission" date="2021-04" db="EMBL/GenBank/DDBJ databases">
        <authorList>
            <person name="Gilroy R."/>
        </authorList>
    </citation>
    <scope>NUCLEOTIDE SEQUENCE</scope>
    <source>
        <strain evidence="3">ChiBcec8-13705</strain>
    </source>
</reference>
<comment type="caution">
    <text evidence="3">The sequence shown here is derived from an EMBL/GenBank/DDBJ whole genome shotgun (WGS) entry which is preliminary data.</text>
</comment>
<gene>
    <name evidence="3" type="ORF">H9945_03830</name>
</gene>
<dbReference type="Gene3D" id="3.30.1490.20">
    <property type="entry name" value="ATP-grasp fold, A domain"/>
    <property type="match status" value="1"/>
</dbReference>
<evidence type="ECO:0000313" key="3">
    <source>
        <dbReference type="EMBL" id="HJB41606.1"/>
    </source>
</evidence>
<dbReference type="Proteomes" id="UP000886803">
    <property type="component" value="Unassembled WGS sequence"/>
</dbReference>
<keyword evidence="1" id="KW-0547">Nucleotide-binding</keyword>
<feature type="domain" description="ATP-grasp" evidence="2">
    <location>
        <begin position="122"/>
        <end position="323"/>
    </location>
</feature>
<dbReference type="GO" id="GO:0005524">
    <property type="term" value="F:ATP binding"/>
    <property type="evidence" value="ECO:0007669"/>
    <property type="project" value="UniProtKB-UniRule"/>
</dbReference>
<dbReference type="Gene3D" id="3.30.470.20">
    <property type="entry name" value="ATP-grasp fold, B domain"/>
    <property type="match status" value="1"/>
</dbReference>
<name>A0A9D2M538_9FIRM</name>
<organism evidence="3 4">
    <name type="scientific">Candidatus Gemmiger avicola</name>
    <dbReference type="NCBI Taxonomy" id="2838605"/>
    <lineage>
        <taxon>Bacteria</taxon>
        <taxon>Bacillati</taxon>
        <taxon>Bacillota</taxon>
        <taxon>Clostridia</taxon>
        <taxon>Eubacteriales</taxon>
        <taxon>Gemmiger</taxon>
    </lineage>
</organism>
<dbReference type="EMBL" id="DWYG01000055">
    <property type="protein sequence ID" value="HJB41606.1"/>
    <property type="molecule type" value="Genomic_DNA"/>
</dbReference>
<keyword evidence="1" id="KW-0067">ATP-binding</keyword>
<reference evidence="3" key="1">
    <citation type="journal article" date="2021" name="PeerJ">
        <title>Extensive microbial diversity within the chicken gut microbiome revealed by metagenomics and culture.</title>
        <authorList>
            <person name="Gilroy R."/>
            <person name="Ravi A."/>
            <person name="Getino M."/>
            <person name="Pursley I."/>
            <person name="Horton D.L."/>
            <person name="Alikhan N.F."/>
            <person name="Baker D."/>
            <person name="Gharbi K."/>
            <person name="Hall N."/>
            <person name="Watson M."/>
            <person name="Adriaenssens E.M."/>
            <person name="Foster-Nyarko E."/>
            <person name="Jarju S."/>
            <person name="Secka A."/>
            <person name="Antonio M."/>
            <person name="Oren A."/>
            <person name="Chaudhuri R.R."/>
            <person name="La Ragione R."/>
            <person name="Hildebrand F."/>
            <person name="Pallen M.J."/>
        </authorList>
    </citation>
    <scope>NUCLEOTIDE SEQUENCE</scope>
    <source>
        <strain evidence="3">ChiBcec8-13705</strain>
    </source>
</reference>
<dbReference type="InterPro" id="IPR011761">
    <property type="entry name" value="ATP-grasp"/>
</dbReference>
<dbReference type="SUPFAM" id="SSF56059">
    <property type="entry name" value="Glutathione synthetase ATP-binding domain-like"/>
    <property type="match status" value="1"/>
</dbReference>
<evidence type="ECO:0000256" key="1">
    <source>
        <dbReference type="PROSITE-ProRule" id="PRU00409"/>
    </source>
</evidence>
<dbReference type="AlphaFoldDB" id="A0A9D2M538"/>
<proteinExistence type="predicted"/>
<evidence type="ECO:0000313" key="4">
    <source>
        <dbReference type="Proteomes" id="UP000886803"/>
    </source>
</evidence>
<dbReference type="InterPro" id="IPR013815">
    <property type="entry name" value="ATP_grasp_subdomain_1"/>
</dbReference>
<sequence>MQNFQPVLLGSDANVYGMARSFYTAYGVVSDVICKAVLVACRNTKLVRIAKVEPKLEEDEVFVATLLDYAKAHAGTPLVLVSCADGYTILLARHREALAPYFRFACPDLDTVLTLDIKDNFYRACDAYGLDHPRTATCTAQNYKTAELPFEFPVIIKPSNSMAYWNCHFPHKKKVFLAQNREDFDAITTAIYGSEYQDDLILQEYIPGDDGCMRVLNAYCGLDGKVRLLALGRPLLEEQTPEGIGNYAGILTGPEVNDAALLGKLRAFLEDMHWVGFANFDMKRDPRTGAYKLFEMNPRQGRSSYYVTAAGYNLAEYLVADVLEHEAAGCTVADAESLWMIAPYGVLRRYVQDEDLRRTAAQLKKQSRCAHQLFCKEDANWRRRLWYWRSQLNYYRKTARYYGNKSLRD</sequence>
<accession>A0A9D2M538</accession>
<dbReference type="PROSITE" id="PS50975">
    <property type="entry name" value="ATP_GRASP"/>
    <property type="match status" value="1"/>
</dbReference>
<evidence type="ECO:0000259" key="2">
    <source>
        <dbReference type="PROSITE" id="PS50975"/>
    </source>
</evidence>
<protein>
    <submittedName>
        <fullName evidence="3">ATP-grasp domain-containing protein</fullName>
    </submittedName>
</protein>